<dbReference type="Pfam" id="PF12788">
    <property type="entry name" value="YmaF"/>
    <property type="match status" value="1"/>
</dbReference>
<dbReference type="EMBL" id="JAFJZZ010000001">
    <property type="protein sequence ID" value="MBN7772270.1"/>
    <property type="molecule type" value="Genomic_DNA"/>
</dbReference>
<protein>
    <submittedName>
        <fullName evidence="1">YmaF family protein</fullName>
    </submittedName>
</protein>
<organism evidence="1 2">
    <name type="scientific">Clostridium aminobutyricum</name>
    <dbReference type="NCBI Taxonomy" id="33953"/>
    <lineage>
        <taxon>Bacteria</taxon>
        <taxon>Bacillati</taxon>
        <taxon>Bacillota</taxon>
        <taxon>Clostridia</taxon>
        <taxon>Eubacteriales</taxon>
        <taxon>Clostridiaceae</taxon>
        <taxon>Clostridium</taxon>
    </lineage>
</organism>
<dbReference type="Proteomes" id="UP000664545">
    <property type="component" value="Unassembled WGS sequence"/>
</dbReference>
<proteinExistence type="predicted"/>
<comment type="caution">
    <text evidence="1">The sequence shown here is derived from an EMBL/GenBank/DDBJ whole genome shotgun (WGS) entry which is preliminary data.</text>
</comment>
<evidence type="ECO:0000313" key="1">
    <source>
        <dbReference type="EMBL" id="MBN7772270.1"/>
    </source>
</evidence>
<name>A0A939IFZ6_CLOAM</name>
<evidence type="ECO:0000313" key="2">
    <source>
        <dbReference type="Proteomes" id="UP000664545"/>
    </source>
</evidence>
<reference evidence="1" key="1">
    <citation type="submission" date="2021-02" db="EMBL/GenBank/DDBJ databases">
        <title>Abyssanaerobacter marinus gen.nov., sp., nov, anaerobic bacterium isolated from the Onnuri vent field of Indian Ocean and suggestion of Mogibacteriaceae fam. nov., and proposal of reclassification of ambiguous this family's genus member.</title>
        <authorList>
            <person name="Kim Y.J."/>
            <person name="Yang J.-A."/>
        </authorList>
    </citation>
    <scope>NUCLEOTIDE SEQUENCE</scope>
    <source>
        <strain evidence="1">DSM 2634</strain>
    </source>
</reference>
<accession>A0A939IFZ6</accession>
<gene>
    <name evidence="1" type="ORF">JYB65_02740</name>
</gene>
<keyword evidence="2" id="KW-1185">Reference proteome</keyword>
<sequence length="105" mass="11868">MRQSHVHEVLGSVKIEQLKTDPHNHRFATLTSQGIPVSGNNHIHELRFCTDFYEDHYHEFSGKTGVALPVGDGRHVHFIDSVTFVREGHCHEFKAATLINDPIGD</sequence>
<dbReference type="InterPro" id="IPR024307">
    <property type="entry name" value="YmaF"/>
</dbReference>
<dbReference type="AlphaFoldDB" id="A0A939IFZ6"/>